<evidence type="ECO:0000313" key="2">
    <source>
        <dbReference type="Proteomes" id="UP000572984"/>
    </source>
</evidence>
<keyword evidence="2" id="KW-1185">Reference proteome</keyword>
<organism evidence="1 2">
    <name type="scientific">Microvirga mediterraneensis</name>
    <dbReference type="NCBI Taxonomy" id="2754695"/>
    <lineage>
        <taxon>Bacteria</taxon>
        <taxon>Pseudomonadati</taxon>
        <taxon>Pseudomonadota</taxon>
        <taxon>Alphaproteobacteria</taxon>
        <taxon>Hyphomicrobiales</taxon>
        <taxon>Methylobacteriaceae</taxon>
        <taxon>Microvirga</taxon>
    </lineage>
</organism>
<dbReference type="Gene3D" id="3.40.50.300">
    <property type="entry name" value="P-loop containing nucleotide triphosphate hydrolases"/>
    <property type="match status" value="1"/>
</dbReference>
<sequence length="193" mass="21134">MGEVIYLTGAPAAGKSSISRALQQRVRNLSVFEYGAELTRHVNKKHSTAIEQATIREQSSNIITPQDIADLDKILLDFVQSRKPTSHVLIDSHPVTKEDYGFRITPFHISQFAALQATQIWVLYTPPDVTIQRIEKESGGRPTPTEFEANLHTALQASVAAIYAIGAGGAVHLFDSSKPLEDLVGQLASRLTT</sequence>
<dbReference type="Proteomes" id="UP000572984">
    <property type="component" value="Unassembled WGS sequence"/>
</dbReference>
<dbReference type="SUPFAM" id="SSF52540">
    <property type="entry name" value="P-loop containing nucleoside triphosphate hydrolases"/>
    <property type="match status" value="1"/>
</dbReference>
<name>A0A838BSY1_9HYPH</name>
<reference evidence="1 2" key="1">
    <citation type="submission" date="2020-07" db="EMBL/GenBank/DDBJ databases">
        <title>Draft genome and description of Microvirga mediterraneensis Marseille-Q2068 sp. nov.</title>
        <authorList>
            <person name="Boxberger M."/>
        </authorList>
    </citation>
    <scope>NUCLEOTIDE SEQUENCE [LARGE SCALE GENOMIC DNA]</scope>
    <source>
        <strain evidence="1 2">Marseille-Q2068</strain>
    </source>
</reference>
<dbReference type="AlphaFoldDB" id="A0A838BSY1"/>
<dbReference type="EMBL" id="JACDXJ010000002">
    <property type="protein sequence ID" value="MBA1158924.1"/>
    <property type="molecule type" value="Genomic_DNA"/>
</dbReference>
<proteinExistence type="predicted"/>
<accession>A0A838BSY1</accession>
<protein>
    <submittedName>
        <fullName evidence="1">AAA family ATPase</fullName>
    </submittedName>
</protein>
<dbReference type="InterPro" id="IPR027417">
    <property type="entry name" value="P-loop_NTPase"/>
</dbReference>
<dbReference type="RefSeq" id="WP_181054517.1">
    <property type="nucleotide sequence ID" value="NZ_JACDXJ010000002.1"/>
</dbReference>
<comment type="caution">
    <text evidence="1">The sequence shown here is derived from an EMBL/GenBank/DDBJ whole genome shotgun (WGS) entry which is preliminary data.</text>
</comment>
<dbReference type="Pfam" id="PF13207">
    <property type="entry name" value="AAA_17"/>
    <property type="match status" value="1"/>
</dbReference>
<gene>
    <name evidence="1" type="ORF">H0S73_22755</name>
</gene>
<evidence type="ECO:0000313" key="1">
    <source>
        <dbReference type="EMBL" id="MBA1158924.1"/>
    </source>
</evidence>